<dbReference type="AlphaFoldDB" id="A0A3S0XDC3"/>
<feature type="transmembrane region" description="Helical" evidence="8">
    <location>
        <begin position="166"/>
        <end position="189"/>
    </location>
</feature>
<keyword evidence="2" id="KW-0813">Transport</keyword>
<dbReference type="Proteomes" id="UP000281118">
    <property type="component" value="Unassembled WGS sequence"/>
</dbReference>
<dbReference type="GO" id="GO:0022857">
    <property type="term" value="F:transmembrane transporter activity"/>
    <property type="evidence" value="ECO:0007669"/>
    <property type="project" value="InterPro"/>
</dbReference>
<protein>
    <submittedName>
        <fullName evidence="9">MFS transporter</fullName>
    </submittedName>
</protein>
<comment type="subcellular location">
    <subcellularLocation>
        <location evidence="1">Cell membrane</location>
        <topology evidence="1">Multi-pass membrane protein</topology>
    </subcellularLocation>
</comment>
<keyword evidence="3" id="KW-1003">Cell membrane</keyword>
<feature type="transmembrane region" description="Helical" evidence="8">
    <location>
        <begin position="385"/>
        <end position="408"/>
    </location>
</feature>
<proteinExistence type="predicted"/>
<dbReference type="InterPro" id="IPR011701">
    <property type="entry name" value="MFS"/>
</dbReference>
<dbReference type="Pfam" id="PF07690">
    <property type="entry name" value="MFS_1"/>
    <property type="match status" value="1"/>
</dbReference>
<dbReference type="SUPFAM" id="SSF103473">
    <property type="entry name" value="MFS general substrate transporter"/>
    <property type="match status" value="1"/>
</dbReference>
<reference evidence="9 10" key="1">
    <citation type="submission" date="2018-12" db="EMBL/GenBank/DDBJ databases">
        <title>The genome sequences of Variovorax guangxiensis DSM 27352.</title>
        <authorList>
            <person name="Gao J."/>
            <person name="Sun J."/>
        </authorList>
    </citation>
    <scope>NUCLEOTIDE SEQUENCE [LARGE SCALE GENOMIC DNA]</scope>
    <source>
        <strain evidence="9 10">DSM 27352</strain>
    </source>
</reference>
<dbReference type="OrthoDB" id="5494559at2"/>
<evidence type="ECO:0000313" key="9">
    <source>
        <dbReference type="EMBL" id="RUR66729.1"/>
    </source>
</evidence>
<feature type="transmembrane region" description="Helical" evidence="8">
    <location>
        <begin position="102"/>
        <end position="121"/>
    </location>
</feature>
<evidence type="ECO:0000256" key="3">
    <source>
        <dbReference type="ARBA" id="ARBA00022475"/>
    </source>
</evidence>
<dbReference type="GO" id="GO:0005886">
    <property type="term" value="C:plasma membrane"/>
    <property type="evidence" value="ECO:0007669"/>
    <property type="project" value="UniProtKB-SubCell"/>
</dbReference>
<dbReference type="Gene3D" id="1.20.1250.20">
    <property type="entry name" value="MFS general substrate transporter like domains"/>
    <property type="match status" value="2"/>
</dbReference>
<dbReference type="PANTHER" id="PTHR23513:SF9">
    <property type="entry name" value="ENTEROBACTIN EXPORTER ENTS"/>
    <property type="match status" value="1"/>
</dbReference>
<organism evidence="9 10">
    <name type="scientific">Variovorax guangxiensis</name>
    <dbReference type="NCBI Taxonomy" id="1775474"/>
    <lineage>
        <taxon>Bacteria</taxon>
        <taxon>Pseudomonadati</taxon>
        <taxon>Pseudomonadota</taxon>
        <taxon>Betaproteobacteria</taxon>
        <taxon>Burkholderiales</taxon>
        <taxon>Comamonadaceae</taxon>
        <taxon>Variovorax</taxon>
    </lineage>
</organism>
<feature type="transmembrane region" description="Helical" evidence="8">
    <location>
        <begin position="195"/>
        <end position="217"/>
    </location>
</feature>
<feature type="transmembrane region" description="Helical" evidence="8">
    <location>
        <begin position="38"/>
        <end position="63"/>
    </location>
</feature>
<dbReference type="PANTHER" id="PTHR23513">
    <property type="entry name" value="INTEGRAL MEMBRANE EFFLUX PROTEIN-RELATED"/>
    <property type="match status" value="1"/>
</dbReference>
<evidence type="ECO:0000313" key="10">
    <source>
        <dbReference type="Proteomes" id="UP000281118"/>
    </source>
</evidence>
<evidence type="ECO:0000256" key="1">
    <source>
        <dbReference type="ARBA" id="ARBA00004651"/>
    </source>
</evidence>
<feature type="transmembrane region" description="Helical" evidence="8">
    <location>
        <begin position="439"/>
        <end position="459"/>
    </location>
</feature>
<feature type="transmembrane region" description="Helical" evidence="8">
    <location>
        <begin position="348"/>
        <end position="373"/>
    </location>
</feature>
<evidence type="ECO:0000256" key="6">
    <source>
        <dbReference type="ARBA" id="ARBA00023136"/>
    </source>
</evidence>
<accession>A0A3S0XDC3</accession>
<evidence type="ECO:0000256" key="7">
    <source>
        <dbReference type="SAM" id="MobiDB-lite"/>
    </source>
</evidence>
<feature type="region of interest" description="Disordered" evidence="7">
    <location>
        <begin position="1"/>
        <end position="29"/>
    </location>
</feature>
<dbReference type="RefSeq" id="WP_126020820.1">
    <property type="nucleotide sequence ID" value="NZ_RXFT01000002.1"/>
</dbReference>
<name>A0A3S0XDC3_9BURK</name>
<keyword evidence="4 8" id="KW-0812">Transmembrane</keyword>
<feature type="transmembrane region" description="Helical" evidence="8">
    <location>
        <begin position="127"/>
        <end position="145"/>
    </location>
</feature>
<gene>
    <name evidence="9" type="ORF">EJP67_06590</name>
</gene>
<feature type="transmembrane region" description="Helical" evidence="8">
    <location>
        <begin position="75"/>
        <end position="95"/>
    </location>
</feature>
<evidence type="ECO:0000256" key="8">
    <source>
        <dbReference type="SAM" id="Phobius"/>
    </source>
</evidence>
<evidence type="ECO:0000256" key="4">
    <source>
        <dbReference type="ARBA" id="ARBA00022692"/>
    </source>
</evidence>
<feature type="transmembrane region" description="Helical" evidence="8">
    <location>
        <begin position="324"/>
        <end position="342"/>
    </location>
</feature>
<evidence type="ECO:0000256" key="5">
    <source>
        <dbReference type="ARBA" id="ARBA00022989"/>
    </source>
</evidence>
<evidence type="ECO:0000256" key="2">
    <source>
        <dbReference type="ARBA" id="ARBA00022448"/>
    </source>
</evidence>
<feature type="transmembrane region" description="Helical" evidence="8">
    <location>
        <begin position="266"/>
        <end position="289"/>
    </location>
</feature>
<feature type="transmembrane region" description="Helical" evidence="8">
    <location>
        <begin position="295"/>
        <end position="317"/>
    </location>
</feature>
<dbReference type="InterPro" id="IPR036259">
    <property type="entry name" value="MFS_trans_sf"/>
</dbReference>
<keyword evidence="5 8" id="KW-1133">Transmembrane helix</keyword>
<dbReference type="EMBL" id="RXFT01000002">
    <property type="protein sequence ID" value="RUR66729.1"/>
    <property type="molecule type" value="Genomic_DNA"/>
</dbReference>
<sequence>MQEVTVEAAATPTRDNPARPPPLQQQEQQQARGTRSTFALLWLSETAFDLGTTLVSFAVGVWIFSRTGSAQDYSFSVLAAALAAMLATPFAGVLADRHDRRRVVLCCDLAAVAGTLAIVLALTSGRLGIGALYAYAAIAAAVGALRRPSIRVAVSRFVPKDRFAQVGGLTGISRALVQVGAPATAGFLMAHAGGLQGVMATQLCLLLAAAALVFAALTRAGADVRGGADVRSGDVPAQGGALWRGAGASLSGALAYLREQPLMRALLGYGALVQCLMVLATAMVTPMVLSTHSSGVLGLVMSVGIVGGLLGSILVATARLRHGLMRWVLACDALQCAAVLAAGCATTPALWCAAAFVCLFCGSTSVACSHALWMRKAPVGRQGSVFALIAASNMLVMCAVLLAGGWLADAVLEPALRPGGALDGTPVGSLFGTGPGRGIGFLFFASGAAGLALTVFALFHPRLRRLETLVPDGSQS</sequence>
<comment type="caution">
    <text evidence="9">The sequence shown here is derived from an EMBL/GenBank/DDBJ whole genome shotgun (WGS) entry which is preliminary data.</text>
</comment>
<keyword evidence="6 8" id="KW-0472">Membrane</keyword>